<evidence type="ECO:0000313" key="2">
    <source>
        <dbReference type="EMBL" id="EFO16122.1"/>
    </source>
</evidence>
<dbReference type="Proteomes" id="UP000095285">
    <property type="component" value="Unassembled WGS sequence"/>
</dbReference>
<feature type="transmembrane region" description="Helical" evidence="1">
    <location>
        <begin position="52"/>
        <end position="72"/>
    </location>
</feature>
<keyword evidence="1" id="KW-0812">Transmembrane</keyword>
<gene>
    <name evidence="2 4" type="ORF">LOAG_12386</name>
</gene>
<protein>
    <submittedName>
        <fullName evidence="4">G_PROTEIN_RECEP_F1_2 domain-containing protein</fullName>
    </submittedName>
</protein>
<dbReference type="EMBL" id="JH712119">
    <property type="protein sequence ID" value="EFO16122.1"/>
    <property type="molecule type" value="Genomic_DNA"/>
</dbReference>
<feature type="transmembrane region" description="Helical" evidence="1">
    <location>
        <begin position="6"/>
        <end position="31"/>
    </location>
</feature>
<dbReference type="AlphaFoldDB" id="A0A1I7VJS1"/>
<dbReference type="WBParaSite" id="EN70_3294">
    <property type="protein sequence ID" value="EN70_3294"/>
    <property type="gene ID" value="EN70_3294"/>
</dbReference>
<organism evidence="3 4">
    <name type="scientific">Loa loa</name>
    <name type="common">Eye worm</name>
    <name type="synonym">Filaria loa</name>
    <dbReference type="NCBI Taxonomy" id="7209"/>
    <lineage>
        <taxon>Eukaryota</taxon>
        <taxon>Metazoa</taxon>
        <taxon>Ecdysozoa</taxon>
        <taxon>Nematoda</taxon>
        <taxon>Chromadorea</taxon>
        <taxon>Rhabditida</taxon>
        <taxon>Spirurina</taxon>
        <taxon>Spiruromorpha</taxon>
        <taxon>Filarioidea</taxon>
        <taxon>Onchocercidae</taxon>
        <taxon>Loa</taxon>
    </lineage>
</organism>
<keyword evidence="1" id="KW-0472">Membrane</keyword>
<accession>A0A1S0TLB4</accession>
<dbReference type="KEGG" id="loa:LOAG_12386"/>
<dbReference type="GeneID" id="9949847"/>
<name>A0A1I7VJS1_LOALO</name>
<dbReference type="OMA" id="EFTRIMI"/>
<accession>A0A1I7VJS1</accession>
<reference evidence="2 3" key="1">
    <citation type="submission" date="2012-04" db="EMBL/GenBank/DDBJ databases">
        <title>The Genome Sequence of Loa loa.</title>
        <authorList>
            <consortium name="The Broad Institute Genome Sequencing Platform"/>
            <consortium name="Broad Institute Genome Sequencing Center for Infectious Disease"/>
            <person name="Nutman T.B."/>
            <person name="Fink D.L."/>
            <person name="Russ C."/>
            <person name="Young S."/>
            <person name="Zeng Q."/>
            <person name="Gargeya S."/>
            <person name="Alvarado L."/>
            <person name="Berlin A."/>
            <person name="Chapman S.B."/>
            <person name="Chen Z."/>
            <person name="Freedman E."/>
            <person name="Gellesch M."/>
            <person name="Goldberg J."/>
            <person name="Griggs A."/>
            <person name="Gujja S."/>
            <person name="Heilman E.R."/>
            <person name="Heiman D."/>
            <person name="Howarth C."/>
            <person name="Mehta T."/>
            <person name="Neiman D."/>
            <person name="Pearson M."/>
            <person name="Roberts A."/>
            <person name="Saif S."/>
            <person name="Shea T."/>
            <person name="Shenoy N."/>
            <person name="Sisk P."/>
            <person name="Stolte C."/>
            <person name="Sykes S."/>
            <person name="White J."/>
            <person name="Yandava C."/>
            <person name="Haas B."/>
            <person name="Henn M.R."/>
            <person name="Nusbaum C."/>
            <person name="Birren B."/>
        </authorList>
    </citation>
    <scope>NUCLEOTIDE SEQUENCE [LARGE SCALE GENOMIC DNA]</scope>
</reference>
<evidence type="ECO:0000313" key="4">
    <source>
        <dbReference type="WBParaSite" id="EN70_3294"/>
    </source>
</evidence>
<proteinExistence type="predicted"/>
<evidence type="ECO:0000256" key="1">
    <source>
        <dbReference type="SAM" id="Phobius"/>
    </source>
</evidence>
<keyword evidence="3" id="KW-1185">Reference proteome</keyword>
<dbReference type="CTD" id="9949847"/>
<evidence type="ECO:0000313" key="3">
    <source>
        <dbReference type="Proteomes" id="UP000095285"/>
    </source>
</evidence>
<reference evidence="4" key="2">
    <citation type="submission" date="2016-11" db="UniProtKB">
        <authorList>
            <consortium name="WormBaseParasite"/>
        </authorList>
    </citation>
    <scope>IDENTIFICATION</scope>
</reference>
<sequence>MSRHTFFLLLFVRMCTSTLSILVMLVVLVRFRQVQETVKVNRRMANFNSRQQGFTQAMLFSCCFTFALFVVPNMASYCIKLLDVKNADLYNTYLKLVSYTSTLDILVIMLHRQQDITTEVLQRFPFLLSFRICLQSLLKPKVKVIQSNPANLNLWIS</sequence>
<dbReference type="OrthoDB" id="5851351at2759"/>
<keyword evidence="1" id="KW-1133">Transmembrane helix</keyword>
<dbReference type="RefSeq" id="XP_003147947.1">
    <property type="nucleotide sequence ID" value="XM_003147899.1"/>
</dbReference>